<dbReference type="PROSITE" id="PS51273">
    <property type="entry name" value="GATASE_TYPE_1"/>
    <property type="match status" value="1"/>
</dbReference>
<dbReference type="PANTHER" id="PTHR42695:SF5">
    <property type="entry name" value="GLUTAMINE AMIDOTRANSFERASE YLR126C-RELATED"/>
    <property type="match status" value="1"/>
</dbReference>
<comment type="caution">
    <text evidence="2">The sequence shown here is derived from an EMBL/GenBank/DDBJ whole genome shotgun (WGS) entry which is preliminary data.</text>
</comment>
<dbReference type="GO" id="GO:0005829">
    <property type="term" value="C:cytosol"/>
    <property type="evidence" value="ECO:0007669"/>
    <property type="project" value="TreeGrafter"/>
</dbReference>
<dbReference type="Pfam" id="PF00117">
    <property type="entry name" value="GATase"/>
    <property type="match status" value="1"/>
</dbReference>
<dbReference type="STRING" id="1777141.AWB80_04012"/>
<dbReference type="InterPro" id="IPR017926">
    <property type="entry name" value="GATASE"/>
</dbReference>
<dbReference type="InterPro" id="IPR044992">
    <property type="entry name" value="ChyE-like"/>
</dbReference>
<feature type="domain" description="Glutamine amidotransferase" evidence="1">
    <location>
        <begin position="56"/>
        <end position="203"/>
    </location>
</feature>
<dbReference type="PRINTS" id="PR00096">
    <property type="entry name" value="GATASE"/>
</dbReference>
<dbReference type="Proteomes" id="UP000054911">
    <property type="component" value="Unassembled WGS sequence"/>
</dbReference>
<organism evidence="2 3">
    <name type="scientific">Caballeronia pedi</name>
    <dbReference type="NCBI Taxonomy" id="1777141"/>
    <lineage>
        <taxon>Bacteria</taxon>
        <taxon>Pseudomonadati</taxon>
        <taxon>Pseudomonadota</taxon>
        <taxon>Betaproteobacteria</taxon>
        <taxon>Burkholderiales</taxon>
        <taxon>Burkholderiaceae</taxon>
        <taxon>Caballeronia</taxon>
    </lineage>
</organism>
<proteinExistence type="predicted"/>
<gene>
    <name evidence="2" type="ORF">AWB80_04012</name>
</gene>
<dbReference type="AlphaFoldDB" id="A0A158BT30"/>
<dbReference type="GO" id="GO:0016740">
    <property type="term" value="F:transferase activity"/>
    <property type="evidence" value="ECO:0007669"/>
    <property type="project" value="UniProtKB-KW"/>
</dbReference>
<evidence type="ECO:0000313" key="2">
    <source>
        <dbReference type="EMBL" id="SAK72856.1"/>
    </source>
</evidence>
<sequence length="214" mass="23367">MRNLLVKPILIVLTGRTFPSISRSNGDFDNWIASGLGEGVEYCCLDARLARELPSPLDFSGVIVSGSHAMVTDRAHWSEQLGQWLKICVETAVPVLGICYGHQLLAHALGGHVDNHPAGIEIGTKSVELLESASRDPLLKGLPKKFPAHLVHCQSVLGLPDGAISLARSEHDLHQAFRFGPCAWGLQFHPEFSTSAMNGYLVETYAIHERRPSE</sequence>
<dbReference type="OrthoDB" id="9813383at2"/>
<dbReference type="CDD" id="cd01741">
    <property type="entry name" value="GATase1_1"/>
    <property type="match status" value="1"/>
</dbReference>
<name>A0A158BT30_9BURK</name>
<dbReference type="InterPro" id="IPR029062">
    <property type="entry name" value="Class_I_gatase-like"/>
</dbReference>
<keyword evidence="2" id="KW-0315">Glutamine amidotransferase</keyword>
<dbReference type="SUPFAM" id="SSF52317">
    <property type="entry name" value="Class I glutamine amidotransferase-like"/>
    <property type="match status" value="1"/>
</dbReference>
<keyword evidence="3" id="KW-1185">Reference proteome</keyword>
<protein>
    <submittedName>
        <fullName evidence="2">Glutamine amidotransferase class-I</fullName>
    </submittedName>
</protein>
<dbReference type="NCBIfam" id="NF006562">
    <property type="entry name" value="PRK09065.1"/>
    <property type="match status" value="1"/>
</dbReference>
<evidence type="ECO:0000313" key="3">
    <source>
        <dbReference type="Proteomes" id="UP000054911"/>
    </source>
</evidence>
<evidence type="ECO:0000259" key="1">
    <source>
        <dbReference type="Pfam" id="PF00117"/>
    </source>
</evidence>
<dbReference type="Gene3D" id="3.40.50.880">
    <property type="match status" value="1"/>
</dbReference>
<reference evidence="2" key="1">
    <citation type="submission" date="2016-01" db="EMBL/GenBank/DDBJ databases">
        <authorList>
            <person name="Peeters C."/>
        </authorList>
    </citation>
    <scope>NUCLEOTIDE SEQUENCE [LARGE SCALE GENOMIC DNA]</scope>
    <source>
        <strain evidence="2">LMG 29323</strain>
    </source>
</reference>
<dbReference type="RefSeq" id="WP_061176435.1">
    <property type="nucleotide sequence ID" value="NZ_FCOE02000013.1"/>
</dbReference>
<accession>A0A158BT30</accession>
<dbReference type="PANTHER" id="PTHR42695">
    <property type="entry name" value="GLUTAMINE AMIDOTRANSFERASE YLR126C-RELATED"/>
    <property type="match status" value="1"/>
</dbReference>
<dbReference type="EMBL" id="FCOE02000013">
    <property type="protein sequence ID" value="SAK72856.1"/>
    <property type="molecule type" value="Genomic_DNA"/>
</dbReference>